<dbReference type="Proteomes" id="UP001230504">
    <property type="component" value="Unassembled WGS sequence"/>
</dbReference>
<organism evidence="2 3">
    <name type="scientific">Colletotrichum navitas</name>
    <dbReference type="NCBI Taxonomy" id="681940"/>
    <lineage>
        <taxon>Eukaryota</taxon>
        <taxon>Fungi</taxon>
        <taxon>Dikarya</taxon>
        <taxon>Ascomycota</taxon>
        <taxon>Pezizomycotina</taxon>
        <taxon>Sordariomycetes</taxon>
        <taxon>Hypocreomycetidae</taxon>
        <taxon>Glomerellales</taxon>
        <taxon>Glomerellaceae</taxon>
        <taxon>Colletotrichum</taxon>
        <taxon>Colletotrichum graminicola species complex</taxon>
    </lineage>
</organism>
<proteinExistence type="predicted"/>
<dbReference type="GeneID" id="85436485"/>
<comment type="caution">
    <text evidence="2">The sequence shown here is derived from an EMBL/GenBank/DDBJ whole genome shotgun (WGS) entry which is preliminary data.</text>
</comment>
<name>A0AAD8V282_9PEZI</name>
<protein>
    <submittedName>
        <fullName evidence="2">Uncharacterized protein</fullName>
    </submittedName>
</protein>
<keyword evidence="3" id="KW-1185">Reference proteome</keyword>
<accession>A0AAD8V282</accession>
<evidence type="ECO:0000313" key="2">
    <source>
        <dbReference type="EMBL" id="KAK1580686.1"/>
    </source>
</evidence>
<dbReference type="AlphaFoldDB" id="A0AAD8V282"/>
<sequence>MLYRRDGNHKMPLPGSVTSTQSTTNSSTAKYAFPSCQSSISRMPPLRRHRHLSLNGSITTNSTTHFAQSQIYSPESQARNRRIQLPSLLEPFIACREEITLERRGGGMASFSATTPSLALLWWTKHDNTSIGSILPFSSPDHPPFCQMWLYA</sequence>
<gene>
    <name evidence="2" type="ORF">LY79DRAFT_295781</name>
</gene>
<evidence type="ECO:0000313" key="3">
    <source>
        <dbReference type="Proteomes" id="UP001230504"/>
    </source>
</evidence>
<dbReference type="EMBL" id="JAHLJV010000052">
    <property type="protein sequence ID" value="KAK1580686.1"/>
    <property type="molecule type" value="Genomic_DNA"/>
</dbReference>
<dbReference type="RefSeq" id="XP_060411703.1">
    <property type="nucleotide sequence ID" value="XM_060552245.1"/>
</dbReference>
<evidence type="ECO:0000256" key="1">
    <source>
        <dbReference type="SAM" id="MobiDB-lite"/>
    </source>
</evidence>
<feature type="compositionally biased region" description="Low complexity" evidence="1">
    <location>
        <begin position="16"/>
        <end position="28"/>
    </location>
</feature>
<reference evidence="2" key="1">
    <citation type="submission" date="2021-06" db="EMBL/GenBank/DDBJ databases">
        <title>Comparative genomics, transcriptomics and evolutionary studies reveal genomic signatures of adaptation to plant cell wall in hemibiotrophic fungi.</title>
        <authorList>
            <consortium name="DOE Joint Genome Institute"/>
            <person name="Baroncelli R."/>
            <person name="Diaz J.F."/>
            <person name="Benocci T."/>
            <person name="Peng M."/>
            <person name="Battaglia E."/>
            <person name="Haridas S."/>
            <person name="Andreopoulos W."/>
            <person name="Labutti K."/>
            <person name="Pangilinan J."/>
            <person name="Floch G.L."/>
            <person name="Makela M.R."/>
            <person name="Henrissat B."/>
            <person name="Grigoriev I.V."/>
            <person name="Crouch J.A."/>
            <person name="De Vries R.P."/>
            <person name="Sukno S.A."/>
            <person name="Thon M.R."/>
        </authorList>
    </citation>
    <scope>NUCLEOTIDE SEQUENCE</scope>
    <source>
        <strain evidence="2">CBS 125086</strain>
    </source>
</reference>
<feature type="region of interest" description="Disordered" evidence="1">
    <location>
        <begin position="1"/>
        <end position="30"/>
    </location>
</feature>